<dbReference type="Proteomes" id="UP000594263">
    <property type="component" value="Unplaced"/>
</dbReference>
<accession>A0A7N0USR9</accession>
<dbReference type="Gene3D" id="3.40.630.30">
    <property type="match status" value="1"/>
</dbReference>
<dbReference type="InterPro" id="IPR000182">
    <property type="entry name" value="GNAT_dom"/>
</dbReference>
<evidence type="ECO:0000313" key="3">
    <source>
        <dbReference type="Proteomes" id="UP000594263"/>
    </source>
</evidence>
<dbReference type="PANTHER" id="PTHR46067:SF27">
    <property type="entry name" value="ACYL-COA N-ACYLTRANSFERASES (NAT) SUPERFAMILY PROTEIN"/>
    <property type="match status" value="1"/>
</dbReference>
<dbReference type="InterPro" id="IPR016181">
    <property type="entry name" value="Acyl_CoA_acyltransferase"/>
</dbReference>
<dbReference type="PROSITE" id="PS51186">
    <property type="entry name" value="GNAT"/>
    <property type="match status" value="1"/>
</dbReference>
<evidence type="ECO:0000313" key="2">
    <source>
        <dbReference type="EnsemblPlants" id="Kaladp0081s0144.1.v1.1.CDS.1"/>
    </source>
</evidence>
<dbReference type="OMA" id="QWGRGIA"/>
<reference evidence="2" key="1">
    <citation type="submission" date="2021-01" db="UniProtKB">
        <authorList>
            <consortium name="EnsemblPlants"/>
        </authorList>
    </citation>
    <scope>IDENTIFICATION</scope>
</reference>
<evidence type="ECO:0000259" key="1">
    <source>
        <dbReference type="PROSITE" id="PS51186"/>
    </source>
</evidence>
<dbReference type="Pfam" id="PF13302">
    <property type="entry name" value="Acetyltransf_3"/>
    <property type="match status" value="1"/>
</dbReference>
<dbReference type="SUPFAM" id="SSF55729">
    <property type="entry name" value="Acyl-CoA N-acyltransferases (Nat)"/>
    <property type="match status" value="1"/>
</dbReference>
<dbReference type="EnsemblPlants" id="Kaladp0081s0144.1.v1.1">
    <property type="protein sequence ID" value="Kaladp0081s0144.1.v1.1.CDS.1"/>
    <property type="gene ID" value="Kaladp0081s0144.v1.1"/>
</dbReference>
<name>A0A7N0USR9_KALFE</name>
<sequence>MEGGEVITLRPLEVSDIDHFMVWANTSKEDGIKYLESIKSHPWLRAICIADKPVGAISVEPNTGSDACRGKLGYVLATEYWGRGIVTEAVKMVSERIFKEWPHLERLEALVDVDNLRSQRVLEKAGFLKEGVLRKFYRIKGRLVDVAIFSLLSTDVKNP</sequence>
<feature type="domain" description="N-acetyltransferase" evidence="1">
    <location>
        <begin position="7"/>
        <end position="145"/>
    </location>
</feature>
<dbReference type="PANTHER" id="PTHR46067">
    <property type="entry name" value="ACYL-COA N-ACYLTRANSFERASES (NAT) SUPERFAMILY PROTEIN"/>
    <property type="match status" value="1"/>
</dbReference>
<dbReference type="AlphaFoldDB" id="A0A7N0USR9"/>
<keyword evidence="3" id="KW-1185">Reference proteome</keyword>
<proteinExistence type="predicted"/>
<organism evidence="2 3">
    <name type="scientific">Kalanchoe fedtschenkoi</name>
    <name type="common">Lavender scallops</name>
    <name type="synonym">South American air plant</name>
    <dbReference type="NCBI Taxonomy" id="63787"/>
    <lineage>
        <taxon>Eukaryota</taxon>
        <taxon>Viridiplantae</taxon>
        <taxon>Streptophyta</taxon>
        <taxon>Embryophyta</taxon>
        <taxon>Tracheophyta</taxon>
        <taxon>Spermatophyta</taxon>
        <taxon>Magnoliopsida</taxon>
        <taxon>eudicotyledons</taxon>
        <taxon>Gunneridae</taxon>
        <taxon>Pentapetalae</taxon>
        <taxon>Saxifragales</taxon>
        <taxon>Crassulaceae</taxon>
        <taxon>Kalanchoe</taxon>
    </lineage>
</organism>
<dbReference type="GO" id="GO:0016747">
    <property type="term" value="F:acyltransferase activity, transferring groups other than amino-acyl groups"/>
    <property type="evidence" value="ECO:0007669"/>
    <property type="project" value="InterPro"/>
</dbReference>
<dbReference type="Gramene" id="Kaladp0081s0144.1.v1.1">
    <property type="protein sequence ID" value="Kaladp0081s0144.1.v1.1.CDS.1"/>
    <property type="gene ID" value="Kaladp0081s0144.v1.1"/>
</dbReference>
<protein>
    <recommendedName>
        <fullName evidence="1">N-acetyltransferase domain-containing protein</fullName>
    </recommendedName>
</protein>